<dbReference type="InterPro" id="IPR036397">
    <property type="entry name" value="RNaseH_sf"/>
</dbReference>
<evidence type="ECO:0000313" key="3">
    <source>
        <dbReference type="Proteomes" id="UP001054252"/>
    </source>
</evidence>
<dbReference type="InterPro" id="IPR001584">
    <property type="entry name" value="Integrase_cat-core"/>
</dbReference>
<feature type="domain" description="Integrase catalytic" evidence="1">
    <location>
        <begin position="6"/>
        <end position="82"/>
    </location>
</feature>
<dbReference type="Gene3D" id="3.30.420.10">
    <property type="entry name" value="Ribonuclease H-like superfamily/Ribonuclease H"/>
    <property type="match status" value="1"/>
</dbReference>
<dbReference type="Proteomes" id="UP001054252">
    <property type="component" value="Unassembled WGS sequence"/>
</dbReference>
<dbReference type="PROSITE" id="PS50994">
    <property type="entry name" value="INTEGRASE"/>
    <property type="match status" value="1"/>
</dbReference>
<dbReference type="SUPFAM" id="SSF53098">
    <property type="entry name" value="Ribonuclease H-like"/>
    <property type="match status" value="1"/>
</dbReference>
<accession>A0AAV5LCF0</accession>
<protein>
    <recommendedName>
        <fullName evidence="1">Integrase catalytic domain-containing protein</fullName>
    </recommendedName>
</protein>
<dbReference type="InterPro" id="IPR050951">
    <property type="entry name" value="Retrovirus_Pol_polyprotein"/>
</dbReference>
<evidence type="ECO:0000313" key="2">
    <source>
        <dbReference type="EMBL" id="GKV34407.1"/>
    </source>
</evidence>
<keyword evidence="3" id="KW-1185">Reference proteome</keyword>
<dbReference type="Pfam" id="PF00665">
    <property type="entry name" value="rve"/>
    <property type="match status" value="1"/>
</dbReference>
<comment type="caution">
    <text evidence="2">The sequence shown here is derived from an EMBL/GenBank/DDBJ whole genome shotgun (WGS) entry which is preliminary data.</text>
</comment>
<name>A0AAV5LCF0_9ROSI</name>
<dbReference type="GO" id="GO:0015074">
    <property type="term" value="P:DNA integration"/>
    <property type="evidence" value="ECO:0007669"/>
    <property type="project" value="InterPro"/>
</dbReference>
<dbReference type="GO" id="GO:0003676">
    <property type="term" value="F:nucleic acid binding"/>
    <property type="evidence" value="ECO:0007669"/>
    <property type="project" value="InterPro"/>
</dbReference>
<evidence type="ECO:0000259" key="1">
    <source>
        <dbReference type="PROSITE" id="PS50994"/>
    </source>
</evidence>
<proteinExistence type="predicted"/>
<gene>
    <name evidence="2" type="ORF">SLEP1_g42782</name>
</gene>
<organism evidence="2 3">
    <name type="scientific">Rubroshorea leprosula</name>
    <dbReference type="NCBI Taxonomy" id="152421"/>
    <lineage>
        <taxon>Eukaryota</taxon>
        <taxon>Viridiplantae</taxon>
        <taxon>Streptophyta</taxon>
        <taxon>Embryophyta</taxon>
        <taxon>Tracheophyta</taxon>
        <taxon>Spermatophyta</taxon>
        <taxon>Magnoliopsida</taxon>
        <taxon>eudicotyledons</taxon>
        <taxon>Gunneridae</taxon>
        <taxon>Pentapetalae</taxon>
        <taxon>rosids</taxon>
        <taxon>malvids</taxon>
        <taxon>Malvales</taxon>
        <taxon>Dipterocarpaceae</taxon>
        <taxon>Rubroshorea</taxon>
    </lineage>
</organism>
<dbReference type="PANTHER" id="PTHR37984:SF5">
    <property type="entry name" value="PROTEIN NYNRIN-LIKE"/>
    <property type="match status" value="1"/>
</dbReference>
<dbReference type="EMBL" id="BPVZ01000105">
    <property type="protein sequence ID" value="GKV34407.1"/>
    <property type="molecule type" value="Genomic_DNA"/>
</dbReference>
<reference evidence="2 3" key="1">
    <citation type="journal article" date="2021" name="Commun. Biol.">
        <title>The genome of Shorea leprosula (Dipterocarpaceae) highlights the ecological relevance of drought in aseasonal tropical rainforests.</title>
        <authorList>
            <person name="Ng K.K.S."/>
            <person name="Kobayashi M.J."/>
            <person name="Fawcett J.A."/>
            <person name="Hatakeyama M."/>
            <person name="Paape T."/>
            <person name="Ng C.H."/>
            <person name="Ang C.C."/>
            <person name="Tnah L.H."/>
            <person name="Lee C.T."/>
            <person name="Nishiyama T."/>
            <person name="Sese J."/>
            <person name="O'Brien M.J."/>
            <person name="Copetti D."/>
            <person name="Mohd Noor M.I."/>
            <person name="Ong R.C."/>
            <person name="Putra M."/>
            <person name="Sireger I.Z."/>
            <person name="Indrioko S."/>
            <person name="Kosugi Y."/>
            <person name="Izuno A."/>
            <person name="Isagi Y."/>
            <person name="Lee S.L."/>
            <person name="Shimizu K.K."/>
        </authorList>
    </citation>
    <scope>NUCLEOTIDE SEQUENCE [LARGE SCALE GENOMIC DNA]</scope>
    <source>
        <strain evidence="2">214</strain>
    </source>
</reference>
<sequence>MLSSLSSPRPFAQWGIDLLGSFVKGKGGCTYLVVAMDYFTKWIEAKPLSTTTAKKIEEFLFNSILCRFGIPKRIIANNGPQF</sequence>
<dbReference type="InterPro" id="IPR012337">
    <property type="entry name" value="RNaseH-like_sf"/>
</dbReference>
<dbReference type="AlphaFoldDB" id="A0AAV5LCF0"/>
<dbReference type="PANTHER" id="PTHR37984">
    <property type="entry name" value="PROTEIN CBG26694"/>
    <property type="match status" value="1"/>
</dbReference>